<dbReference type="AlphaFoldDB" id="A0A0F8ZJQ6"/>
<sequence>PGVVYAATVSHKKGPGCLPDRWCVASVDPYPRELMIGGNWLTESLSGVVSATMSRRSKASNGSAPWGRAQRWVGGL</sequence>
<dbReference type="EMBL" id="LAZR01050924">
    <property type="protein sequence ID" value="KKK86270.1"/>
    <property type="molecule type" value="Genomic_DNA"/>
</dbReference>
<name>A0A0F8ZJQ6_9ZZZZ</name>
<reference evidence="2" key="1">
    <citation type="journal article" date="2015" name="Nature">
        <title>Complex archaea that bridge the gap between prokaryotes and eukaryotes.</title>
        <authorList>
            <person name="Spang A."/>
            <person name="Saw J.H."/>
            <person name="Jorgensen S.L."/>
            <person name="Zaremba-Niedzwiedzka K."/>
            <person name="Martijn J."/>
            <person name="Lind A.E."/>
            <person name="van Eijk R."/>
            <person name="Schleper C."/>
            <person name="Guy L."/>
            <person name="Ettema T.J."/>
        </authorList>
    </citation>
    <scope>NUCLEOTIDE SEQUENCE</scope>
</reference>
<gene>
    <name evidence="2" type="ORF">LCGC14_2764930</name>
</gene>
<protein>
    <submittedName>
        <fullName evidence="2">Uncharacterized protein</fullName>
    </submittedName>
</protein>
<organism evidence="2">
    <name type="scientific">marine sediment metagenome</name>
    <dbReference type="NCBI Taxonomy" id="412755"/>
    <lineage>
        <taxon>unclassified sequences</taxon>
        <taxon>metagenomes</taxon>
        <taxon>ecological metagenomes</taxon>
    </lineage>
</organism>
<feature type="non-terminal residue" evidence="2">
    <location>
        <position position="1"/>
    </location>
</feature>
<accession>A0A0F8ZJQ6</accession>
<evidence type="ECO:0000256" key="1">
    <source>
        <dbReference type="SAM" id="MobiDB-lite"/>
    </source>
</evidence>
<proteinExistence type="predicted"/>
<evidence type="ECO:0000313" key="2">
    <source>
        <dbReference type="EMBL" id="KKK86270.1"/>
    </source>
</evidence>
<feature type="region of interest" description="Disordered" evidence="1">
    <location>
        <begin position="57"/>
        <end position="76"/>
    </location>
</feature>
<comment type="caution">
    <text evidence="2">The sequence shown here is derived from an EMBL/GenBank/DDBJ whole genome shotgun (WGS) entry which is preliminary data.</text>
</comment>